<evidence type="ECO:0000259" key="2">
    <source>
        <dbReference type="PROSITE" id="PS50102"/>
    </source>
</evidence>
<dbReference type="Gene3D" id="3.30.70.330">
    <property type="match status" value="1"/>
</dbReference>
<protein>
    <recommendedName>
        <fullName evidence="2">RRM domain-containing protein</fullName>
    </recommendedName>
</protein>
<accession>A0AAV5LIU7</accession>
<dbReference type="GO" id="GO:0003723">
    <property type="term" value="F:RNA binding"/>
    <property type="evidence" value="ECO:0007669"/>
    <property type="project" value="UniProtKB-UniRule"/>
</dbReference>
<dbReference type="Proteomes" id="UP001054252">
    <property type="component" value="Unassembled WGS sequence"/>
</dbReference>
<feature type="domain" description="RRM" evidence="2">
    <location>
        <begin position="37"/>
        <end position="114"/>
    </location>
</feature>
<evidence type="ECO:0000313" key="3">
    <source>
        <dbReference type="EMBL" id="GKV37065.1"/>
    </source>
</evidence>
<dbReference type="InterPro" id="IPR012677">
    <property type="entry name" value="Nucleotide-bd_a/b_plait_sf"/>
</dbReference>
<evidence type="ECO:0000256" key="1">
    <source>
        <dbReference type="PROSITE-ProRule" id="PRU00176"/>
    </source>
</evidence>
<reference evidence="3 4" key="1">
    <citation type="journal article" date="2021" name="Commun. Biol.">
        <title>The genome of Shorea leprosula (Dipterocarpaceae) highlights the ecological relevance of drought in aseasonal tropical rainforests.</title>
        <authorList>
            <person name="Ng K.K.S."/>
            <person name="Kobayashi M.J."/>
            <person name="Fawcett J.A."/>
            <person name="Hatakeyama M."/>
            <person name="Paape T."/>
            <person name="Ng C.H."/>
            <person name="Ang C.C."/>
            <person name="Tnah L.H."/>
            <person name="Lee C.T."/>
            <person name="Nishiyama T."/>
            <person name="Sese J."/>
            <person name="O'Brien M.J."/>
            <person name="Copetti D."/>
            <person name="Mohd Noor M.I."/>
            <person name="Ong R.C."/>
            <person name="Putra M."/>
            <person name="Sireger I.Z."/>
            <person name="Indrioko S."/>
            <person name="Kosugi Y."/>
            <person name="Izuno A."/>
            <person name="Isagi Y."/>
            <person name="Lee S.L."/>
            <person name="Shimizu K.K."/>
        </authorList>
    </citation>
    <scope>NUCLEOTIDE SEQUENCE [LARGE SCALE GENOMIC DNA]</scope>
    <source>
        <strain evidence="3">214</strain>
    </source>
</reference>
<keyword evidence="4" id="KW-1185">Reference proteome</keyword>
<keyword evidence="1" id="KW-0694">RNA-binding</keyword>
<dbReference type="SMART" id="SM00360">
    <property type="entry name" value="RRM"/>
    <property type="match status" value="1"/>
</dbReference>
<dbReference type="SUPFAM" id="SSF54928">
    <property type="entry name" value="RNA-binding domain, RBD"/>
    <property type="match status" value="1"/>
</dbReference>
<organism evidence="3 4">
    <name type="scientific">Rubroshorea leprosula</name>
    <dbReference type="NCBI Taxonomy" id="152421"/>
    <lineage>
        <taxon>Eukaryota</taxon>
        <taxon>Viridiplantae</taxon>
        <taxon>Streptophyta</taxon>
        <taxon>Embryophyta</taxon>
        <taxon>Tracheophyta</taxon>
        <taxon>Spermatophyta</taxon>
        <taxon>Magnoliopsida</taxon>
        <taxon>eudicotyledons</taxon>
        <taxon>Gunneridae</taxon>
        <taxon>Pentapetalae</taxon>
        <taxon>rosids</taxon>
        <taxon>malvids</taxon>
        <taxon>Malvales</taxon>
        <taxon>Dipterocarpaceae</taxon>
        <taxon>Rubroshorea</taxon>
    </lineage>
</organism>
<dbReference type="AlphaFoldDB" id="A0AAV5LIU7"/>
<evidence type="ECO:0000313" key="4">
    <source>
        <dbReference type="Proteomes" id="UP001054252"/>
    </source>
</evidence>
<sequence>MRERENARVRARFSTAKDSGARRRLPGFGKGFLKQATTFFFYDFPKDRSVKDLWFCFWSYGKVVDVYIPTRRDRRGRRFGFARMSGAFDVKDMERRLNHIWLDSYRLKVKVVENMKRGKVKFREAQNRREEKQWVRRDAKVKPGRSYAQAVAASPGAIAEGLSLNKGDKQLMATREMEETTDMIALEGFSMKVSAVIPEKTLEKLSMPLITEGVAGATSPIHGDLVLEFLPSDEK</sequence>
<gene>
    <name evidence="3" type="ORF">SLEP1_g45133</name>
</gene>
<proteinExistence type="predicted"/>
<dbReference type="EMBL" id="BPVZ01000120">
    <property type="protein sequence ID" value="GKV37065.1"/>
    <property type="molecule type" value="Genomic_DNA"/>
</dbReference>
<comment type="caution">
    <text evidence="3">The sequence shown here is derived from an EMBL/GenBank/DDBJ whole genome shotgun (WGS) entry which is preliminary data.</text>
</comment>
<dbReference type="InterPro" id="IPR000504">
    <property type="entry name" value="RRM_dom"/>
</dbReference>
<dbReference type="InterPro" id="IPR035979">
    <property type="entry name" value="RBD_domain_sf"/>
</dbReference>
<name>A0AAV5LIU7_9ROSI</name>
<dbReference type="PROSITE" id="PS50102">
    <property type="entry name" value="RRM"/>
    <property type="match status" value="1"/>
</dbReference>